<gene>
    <name evidence="3" type="ORF">METZ01_LOCUS32648</name>
</gene>
<organism evidence="3">
    <name type="scientific">marine metagenome</name>
    <dbReference type="NCBI Taxonomy" id="408172"/>
    <lineage>
        <taxon>unclassified sequences</taxon>
        <taxon>metagenomes</taxon>
        <taxon>ecological metagenomes</taxon>
    </lineage>
</organism>
<sequence>MSETLIASNRRATYDYEILESIEAGLVLKSSEIKSIRANRVNLAGSYAFPSNGELWLHNTHIAQYPYSRGQNHHPLRSRKLLLRRQELRKYVSAAQQKGYTIVPLKLYLSGHYAKITIGIGRGKKRYDKRRAIIEKERSREAQQAIRREQQ</sequence>
<keyword evidence="2" id="KW-0694">RNA-binding</keyword>
<evidence type="ECO:0008006" key="4">
    <source>
        <dbReference type="Google" id="ProtNLM"/>
    </source>
</evidence>
<dbReference type="PANTHER" id="PTHR30308">
    <property type="entry name" value="TMRNA-BINDING COMPONENT OF TRANS-TRANSLATION TAGGING COMPLEX"/>
    <property type="match status" value="1"/>
</dbReference>
<evidence type="ECO:0000256" key="2">
    <source>
        <dbReference type="ARBA" id="ARBA00022884"/>
    </source>
</evidence>
<dbReference type="GO" id="GO:0003723">
    <property type="term" value="F:RNA binding"/>
    <property type="evidence" value="ECO:0007669"/>
    <property type="project" value="UniProtKB-KW"/>
</dbReference>
<dbReference type="Gene3D" id="2.40.280.10">
    <property type="match status" value="1"/>
</dbReference>
<dbReference type="GO" id="GO:0005829">
    <property type="term" value="C:cytosol"/>
    <property type="evidence" value="ECO:0007669"/>
    <property type="project" value="TreeGrafter"/>
</dbReference>
<accession>A0A381QLI3</accession>
<dbReference type="NCBIfam" id="NF003843">
    <property type="entry name" value="PRK05422.1"/>
    <property type="match status" value="1"/>
</dbReference>
<dbReference type="AlphaFoldDB" id="A0A381QLI3"/>
<dbReference type="GO" id="GO:0070930">
    <property type="term" value="P:trans-translation-dependent protein tagging"/>
    <property type="evidence" value="ECO:0007669"/>
    <property type="project" value="TreeGrafter"/>
</dbReference>
<reference evidence="3" key="1">
    <citation type="submission" date="2018-05" db="EMBL/GenBank/DDBJ databases">
        <authorList>
            <person name="Lanie J.A."/>
            <person name="Ng W.-L."/>
            <person name="Kazmierczak K.M."/>
            <person name="Andrzejewski T.M."/>
            <person name="Davidsen T.M."/>
            <person name="Wayne K.J."/>
            <person name="Tettelin H."/>
            <person name="Glass J.I."/>
            <person name="Rusch D."/>
            <person name="Podicherti R."/>
            <person name="Tsui H.-C.T."/>
            <person name="Winkler M.E."/>
        </authorList>
    </citation>
    <scope>NUCLEOTIDE SEQUENCE</scope>
</reference>
<dbReference type="Pfam" id="PF01668">
    <property type="entry name" value="SmpB"/>
    <property type="match status" value="1"/>
</dbReference>
<keyword evidence="1" id="KW-0963">Cytoplasm</keyword>
<dbReference type="PANTHER" id="PTHR30308:SF2">
    <property type="entry name" value="SSRA-BINDING PROTEIN"/>
    <property type="match status" value="1"/>
</dbReference>
<protein>
    <recommendedName>
        <fullName evidence="4">SsrA-binding protein</fullName>
    </recommendedName>
</protein>
<dbReference type="SUPFAM" id="SSF74982">
    <property type="entry name" value="Small protein B (SmpB)"/>
    <property type="match status" value="1"/>
</dbReference>
<proteinExistence type="inferred from homology"/>
<name>A0A381QLI3_9ZZZZ</name>
<evidence type="ECO:0000256" key="1">
    <source>
        <dbReference type="ARBA" id="ARBA00022490"/>
    </source>
</evidence>
<dbReference type="NCBIfam" id="TIGR00086">
    <property type="entry name" value="smpB"/>
    <property type="match status" value="1"/>
</dbReference>
<dbReference type="InterPro" id="IPR023620">
    <property type="entry name" value="SmpB"/>
</dbReference>
<dbReference type="EMBL" id="UINC01001401">
    <property type="protein sequence ID" value="SUZ79794.1"/>
    <property type="molecule type" value="Genomic_DNA"/>
</dbReference>
<dbReference type="InterPro" id="IPR000037">
    <property type="entry name" value="SsrA-bd_prot"/>
</dbReference>
<dbReference type="HAMAP" id="MF_00023">
    <property type="entry name" value="SmpB"/>
    <property type="match status" value="1"/>
</dbReference>
<evidence type="ECO:0000313" key="3">
    <source>
        <dbReference type="EMBL" id="SUZ79794.1"/>
    </source>
</evidence>